<evidence type="ECO:0000256" key="4">
    <source>
        <dbReference type="ARBA" id="ARBA00022692"/>
    </source>
</evidence>
<dbReference type="InterPro" id="IPR038430">
    <property type="entry name" value="NDAH_ubi_oxred_su3_sf"/>
</dbReference>
<dbReference type="PANTHER" id="PTHR11058:SF9">
    <property type="entry name" value="NADH-UBIQUINONE OXIDOREDUCTASE CHAIN 3"/>
    <property type="match status" value="1"/>
</dbReference>
<dbReference type="GO" id="GO:0048038">
    <property type="term" value="F:quinone binding"/>
    <property type="evidence" value="ECO:0007669"/>
    <property type="project" value="UniProtKB-KW"/>
</dbReference>
<keyword evidence="3" id="KW-0813">Transport</keyword>
<comment type="catalytic activity">
    <reaction evidence="7">
        <text>a quinone + NADH + 5 H(+)(in) = a quinol + NAD(+) + 4 H(+)(out)</text>
        <dbReference type="Rhea" id="RHEA:57888"/>
        <dbReference type="ChEBI" id="CHEBI:15378"/>
        <dbReference type="ChEBI" id="CHEBI:24646"/>
        <dbReference type="ChEBI" id="CHEBI:57540"/>
        <dbReference type="ChEBI" id="CHEBI:57945"/>
        <dbReference type="ChEBI" id="CHEBI:132124"/>
    </reaction>
</comment>
<dbReference type="GO" id="GO:0008137">
    <property type="term" value="F:NADH dehydrogenase (ubiquinone) activity"/>
    <property type="evidence" value="ECO:0007669"/>
    <property type="project" value="InterPro"/>
</dbReference>
<evidence type="ECO:0000256" key="3">
    <source>
        <dbReference type="ARBA" id="ARBA00022448"/>
    </source>
</evidence>
<accession>A0A1H0ITJ3</accession>
<keyword evidence="6 8" id="KW-0472">Membrane</keyword>
<dbReference type="EMBL" id="FNIE01000009">
    <property type="protein sequence ID" value="SDO34719.1"/>
    <property type="molecule type" value="Genomic_DNA"/>
</dbReference>
<keyword evidence="10" id="KW-1185">Reference proteome</keyword>
<name>A0A1H0ITJ3_9ACTN</name>
<evidence type="ECO:0000256" key="8">
    <source>
        <dbReference type="SAM" id="Phobius"/>
    </source>
</evidence>
<dbReference type="GO" id="GO:0030964">
    <property type="term" value="C:NADH dehydrogenase complex"/>
    <property type="evidence" value="ECO:0007669"/>
    <property type="project" value="TreeGrafter"/>
</dbReference>
<evidence type="ECO:0000313" key="10">
    <source>
        <dbReference type="Proteomes" id="UP000199341"/>
    </source>
</evidence>
<reference evidence="9 10" key="1">
    <citation type="submission" date="2016-10" db="EMBL/GenBank/DDBJ databases">
        <authorList>
            <person name="de Groot N.N."/>
        </authorList>
    </citation>
    <scope>NUCLEOTIDE SEQUENCE [LARGE SCALE GENOMIC DNA]</scope>
    <source>
        <strain evidence="9 10">CGMCC 4.2022</strain>
    </source>
</reference>
<dbReference type="GO" id="GO:0005886">
    <property type="term" value="C:plasma membrane"/>
    <property type="evidence" value="ECO:0007669"/>
    <property type="project" value="UniProtKB-SubCell"/>
</dbReference>
<evidence type="ECO:0000256" key="5">
    <source>
        <dbReference type="ARBA" id="ARBA00022989"/>
    </source>
</evidence>
<keyword evidence="5 8" id="KW-1133">Transmembrane helix</keyword>
<comment type="function">
    <text evidence="7">NDH-1 shuttles electrons from NADH, via FMN and iron-sulfur (Fe-S) centers, to quinones in the respiratory chain.</text>
</comment>
<dbReference type="OrthoDB" id="3747048at2"/>
<evidence type="ECO:0000256" key="2">
    <source>
        <dbReference type="ARBA" id="ARBA00008472"/>
    </source>
</evidence>
<keyword evidence="7" id="KW-0874">Quinone</keyword>
<dbReference type="AlphaFoldDB" id="A0A1H0ITJ3"/>
<gene>
    <name evidence="9" type="ORF">SAMN05216259_109106</name>
</gene>
<comment type="subcellular location">
    <subcellularLocation>
        <location evidence="7">Cell membrane</location>
        <topology evidence="7">Multi-pass membrane protein</topology>
    </subcellularLocation>
    <subcellularLocation>
        <location evidence="1">Membrane</location>
    </subcellularLocation>
</comment>
<feature type="transmembrane region" description="Helical" evidence="8">
    <location>
        <begin position="106"/>
        <end position="128"/>
    </location>
</feature>
<dbReference type="PANTHER" id="PTHR11058">
    <property type="entry name" value="NADH-UBIQUINONE OXIDOREDUCTASE CHAIN 3"/>
    <property type="match status" value="1"/>
</dbReference>
<dbReference type="Pfam" id="PF00507">
    <property type="entry name" value="Oxidored_q4"/>
    <property type="match status" value="1"/>
</dbReference>
<feature type="transmembrane region" description="Helical" evidence="8">
    <location>
        <begin position="46"/>
        <end position="70"/>
    </location>
</feature>
<dbReference type="STRING" id="310781.SAMN05216259_109106"/>
<evidence type="ECO:0000256" key="6">
    <source>
        <dbReference type="ARBA" id="ARBA00023136"/>
    </source>
</evidence>
<evidence type="ECO:0000313" key="9">
    <source>
        <dbReference type="EMBL" id="SDO34719.1"/>
    </source>
</evidence>
<protein>
    <recommendedName>
        <fullName evidence="7">NADH-quinone oxidoreductase subunit</fullName>
        <ecNumber evidence="7">7.1.1.-</ecNumber>
    </recommendedName>
</protein>
<comment type="similarity">
    <text evidence="2 7">Belongs to the complex I subunit 3 family.</text>
</comment>
<keyword evidence="7" id="KW-0520">NAD</keyword>
<keyword evidence="4 7" id="KW-0812">Transmembrane</keyword>
<evidence type="ECO:0000256" key="7">
    <source>
        <dbReference type="RuleBase" id="RU003639"/>
    </source>
</evidence>
<dbReference type="InterPro" id="IPR000440">
    <property type="entry name" value="NADH_UbQ/plastoQ_OxRdtase_su3"/>
</dbReference>
<sequence length="161" mass="17571">MRLGADSGQALDSLRKQLSKDPPGSLDTAGQRVSEGRRDVDYFHGYSVVGLVAVVGVLFVAAALAGGRLLRPVVPTQEKMLTYECGVDPVGEGWAQTQIRYYVYSYLYVIFAVDAVFLFPWATVFAAAGFGGTTLAEMFVFLGFLAVGLLYAWKKDVLQWT</sequence>
<dbReference type="EC" id="7.1.1.-" evidence="7"/>
<proteinExistence type="inferred from homology"/>
<evidence type="ECO:0000256" key="1">
    <source>
        <dbReference type="ARBA" id="ARBA00004370"/>
    </source>
</evidence>
<feature type="transmembrane region" description="Helical" evidence="8">
    <location>
        <begin position="134"/>
        <end position="153"/>
    </location>
</feature>
<dbReference type="Proteomes" id="UP000199341">
    <property type="component" value="Unassembled WGS sequence"/>
</dbReference>
<organism evidence="9 10">
    <name type="scientific">Actinacidiphila guanduensis</name>
    <dbReference type="NCBI Taxonomy" id="310781"/>
    <lineage>
        <taxon>Bacteria</taxon>
        <taxon>Bacillati</taxon>
        <taxon>Actinomycetota</taxon>
        <taxon>Actinomycetes</taxon>
        <taxon>Kitasatosporales</taxon>
        <taxon>Streptomycetaceae</taxon>
        <taxon>Actinacidiphila</taxon>
    </lineage>
</organism>
<dbReference type="Gene3D" id="1.20.58.1610">
    <property type="entry name" value="NADH:ubiquinone/plastoquinone oxidoreductase, chain 3"/>
    <property type="match status" value="1"/>
</dbReference>